<dbReference type="InterPro" id="IPR003718">
    <property type="entry name" value="OsmC/Ohr_fam"/>
</dbReference>
<organism evidence="1 2">
    <name type="scientific">Patulibacter medicamentivorans</name>
    <dbReference type="NCBI Taxonomy" id="1097667"/>
    <lineage>
        <taxon>Bacteria</taxon>
        <taxon>Bacillati</taxon>
        <taxon>Actinomycetota</taxon>
        <taxon>Thermoleophilia</taxon>
        <taxon>Solirubrobacterales</taxon>
        <taxon>Patulibacteraceae</taxon>
        <taxon>Patulibacter</taxon>
    </lineage>
</organism>
<dbReference type="Gene3D" id="3.30.300.20">
    <property type="match status" value="1"/>
</dbReference>
<evidence type="ECO:0000313" key="1">
    <source>
        <dbReference type="EMBL" id="EHN10360.1"/>
    </source>
</evidence>
<gene>
    <name evidence="1" type="ORF">PAI11_27910</name>
</gene>
<reference evidence="1 2" key="1">
    <citation type="journal article" date="2013" name="Biodegradation">
        <title>Quantitative proteomic analysis of ibuprofen-degrading Patulibacter sp. strain I11.</title>
        <authorList>
            <person name="Almeida B."/>
            <person name="Kjeldal H."/>
            <person name="Lolas I."/>
            <person name="Knudsen A.D."/>
            <person name="Carvalho G."/>
            <person name="Nielsen K.L."/>
            <person name="Barreto Crespo M.T."/>
            <person name="Stensballe A."/>
            <person name="Nielsen J.L."/>
        </authorList>
    </citation>
    <scope>NUCLEOTIDE SEQUENCE [LARGE SCALE GENOMIC DNA]</scope>
    <source>
        <strain evidence="1 2">I11</strain>
    </source>
</reference>
<dbReference type="InterPro" id="IPR015946">
    <property type="entry name" value="KH_dom-like_a/b"/>
</dbReference>
<sequence length="140" mass="15126">MHATARRLGDGLRHEVLVNGRHVVITDEPVRLGGTDSGPAPHELLPAALASCIATMIALYAANRGWDLGDVPVAVHYDNEATPRRFDVEIRLPAGLSDDQVTRLRRVADTCPVRRALEAGFTFDERIVIAAEPAARDVAA</sequence>
<name>H0E7I9_9ACTN</name>
<dbReference type="InterPro" id="IPR036102">
    <property type="entry name" value="OsmC/Ohrsf"/>
</dbReference>
<comment type="caution">
    <text evidence="1">The sequence shown here is derived from an EMBL/GenBank/DDBJ whole genome shotgun (WGS) entry which is preliminary data.</text>
</comment>
<dbReference type="PANTHER" id="PTHR39624">
    <property type="entry name" value="PROTEIN INVOLVED IN RIMO-MEDIATED BETA-METHYLTHIOLATION OF RIBOSOMAL PROTEIN S12 YCAO"/>
    <property type="match status" value="1"/>
</dbReference>
<protein>
    <submittedName>
        <fullName evidence="1">Putative redox protein</fullName>
    </submittedName>
</protein>
<keyword evidence="2" id="KW-1185">Reference proteome</keyword>
<proteinExistence type="predicted"/>
<dbReference type="PANTHER" id="PTHR39624:SF2">
    <property type="entry name" value="OSMC-LIKE PROTEIN"/>
    <property type="match status" value="1"/>
</dbReference>
<dbReference type="SUPFAM" id="SSF82784">
    <property type="entry name" value="OsmC-like"/>
    <property type="match status" value="1"/>
</dbReference>
<dbReference type="Proteomes" id="UP000005143">
    <property type="component" value="Unassembled WGS sequence"/>
</dbReference>
<dbReference type="Pfam" id="PF02566">
    <property type="entry name" value="OsmC"/>
    <property type="match status" value="1"/>
</dbReference>
<dbReference type="EMBL" id="AGUD01000225">
    <property type="protein sequence ID" value="EHN10360.1"/>
    <property type="molecule type" value="Genomic_DNA"/>
</dbReference>
<accession>H0E7I9</accession>
<evidence type="ECO:0000313" key="2">
    <source>
        <dbReference type="Proteomes" id="UP000005143"/>
    </source>
</evidence>
<dbReference type="AlphaFoldDB" id="H0E7I9"/>